<gene>
    <name evidence="10" type="primary">urtB</name>
    <name evidence="10" type="ORF">ACERK3_14240</name>
</gene>
<keyword evidence="4 9" id="KW-0812">Transmembrane</keyword>
<evidence type="ECO:0000256" key="4">
    <source>
        <dbReference type="ARBA" id="ARBA00022692"/>
    </source>
</evidence>
<keyword evidence="7 9" id="KW-0472">Membrane</keyword>
<dbReference type="InterPro" id="IPR017779">
    <property type="entry name" value="ABC_UrtB_bac"/>
</dbReference>
<accession>A0ABV4U773</accession>
<keyword evidence="11" id="KW-1185">Reference proteome</keyword>
<protein>
    <submittedName>
        <fullName evidence="10">Urea ABC transporter permease subunit UrtB</fullName>
    </submittedName>
</protein>
<dbReference type="NCBIfam" id="TIGR03409">
    <property type="entry name" value="urea_trans_UrtB"/>
    <property type="match status" value="1"/>
</dbReference>
<feature type="transmembrane region" description="Helical" evidence="9">
    <location>
        <begin position="336"/>
        <end position="358"/>
    </location>
</feature>
<proteinExistence type="inferred from homology"/>
<comment type="subcellular location">
    <subcellularLocation>
        <location evidence="1">Cell membrane</location>
        <topology evidence="1">Multi-pass membrane protein</topology>
    </subcellularLocation>
</comment>
<dbReference type="PANTHER" id="PTHR11795">
    <property type="entry name" value="BRANCHED-CHAIN AMINO ACID TRANSPORT SYSTEM PERMEASE PROTEIN LIVH"/>
    <property type="match status" value="1"/>
</dbReference>
<dbReference type="InterPro" id="IPR052157">
    <property type="entry name" value="BCAA_transport_permease"/>
</dbReference>
<feature type="transmembrane region" description="Helical" evidence="9">
    <location>
        <begin position="370"/>
        <end position="392"/>
    </location>
</feature>
<dbReference type="Pfam" id="PF02653">
    <property type="entry name" value="BPD_transp_2"/>
    <property type="match status" value="1"/>
</dbReference>
<dbReference type="InterPro" id="IPR001851">
    <property type="entry name" value="ABC_transp_permease"/>
</dbReference>
<feature type="transmembrane region" description="Helical" evidence="9">
    <location>
        <begin position="282"/>
        <end position="305"/>
    </location>
</feature>
<evidence type="ECO:0000313" key="11">
    <source>
        <dbReference type="Proteomes" id="UP001575105"/>
    </source>
</evidence>
<organism evidence="10 11">
    <name type="scientific">Natronomicrosphaera hydrolytica</name>
    <dbReference type="NCBI Taxonomy" id="3242702"/>
    <lineage>
        <taxon>Bacteria</taxon>
        <taxon>Pseudomonadati</taxon>
        <taxon>Planctomycetota</taxon>
        <taxon>Phycisphaerae</taxon>
        <taxon>Phycisphaerales</taxon>
        <taxon>Phycisphaeraceae</taxon>
        <taxon>Natronomicrosphaera</taxon>
    </lineage>
</organism>
<feature type="transmembrane region" description="Helical" evidence="9">
    <location>
        <begin position="312"/>
        <end position="330"/>
    </location>
</feature>
<evidence type="ECO:0000256" key="7">
    <source>
        <dbReference type="ARBA" id="ARBA00023136"/>
    </source>
</evidence>
<keyword evidence="6 9" id="KW-1133">Transmembrane helix</keyword>
<feature type="transmembrane region" description="Helical" evidence="9">
    <location>
        <begin position="417"/>
        <end position="438"/>
    </location>
</feature>
<dbReference type="PANTHER" id="PTHR11795:SF447">
    <property type="entry name" value="ABC TRANSPORTER PERMEASE PROTEIN"/>
    <property type="match status" value="1"/>
</dbReference>
<keyword evidence="3" id="KW-1003">Cell membrane</keyword>
<dbReference type="Proteomes" id="UP001575105">
    <property type="component" value="Unassembled WGS sequence"/>
</dbReference>
<sequence>MAITLLAMPAPVQAQTLDAEDIGADAAPLDELADDIDRVPAELRDLLRTAVTETDRSERADRFTQLARQGDGRLVPALEAFRAGLLAIRDDDTLVIYGSRTEVDNRGEVYPILDAFNEQPLRDDNDQPLYADSLGDVGEMLRAARPDRRMLGELISALSLRHPDPERRRRAIVRAGDRADDALLAQLKVQLDEEPTRQFRTYLRESIARIELDTGDRDTQLAAAQQLGEIGGVRGARSLAAAIERATEADDDQLLAVATTALDRVNSRAQRLRWVRYTLEGLSIGSILILMALGLAIIFGLMGVINMAHGEFMMIGAFTTFVVANLFRAYLPPAVFDYYLVVAIPAAFLVAGTVGLLCEKLVIRHLYGRPLETLLATWGIGLILMQSARVWFGDTNRILSPSWLHGNWEVVHDLNLAYNRLFVFIFAGLCVLVTWLVIQRTKMGLLLRATVQDRMMAASLGVSTRRVDGLTFALGTGLAGLAGCGVVFMDNLTPQMGQRYIVDSFLVVVSGGVGNLFGAVSAGLGLGLLNKYIEPFTNAVYAKVIVLLIVIMFLQWRPSGLFAAKGRAALDA</sequence>
<evidence type="ECO:0000256" key="1">
    <source>
        <dbReference type="ARBA" id="ARBA00004651"/>
    </source>
</evidence>
<comment type="caution">
    <text evidence="10">The sequence shown here is derived from an EMBL/GenBank/DDBJ whole genome shotgun (WGS) entry which is preliminary data.</text>
</comment>
<feature type="transmembrane region" description="Helical" evidence="9">
    <location>
        <begin position="501"/>
        <end position="528"/>
    </location>
</feature>
<feature type="transmembrane region" description="Helical" evidence="9">
    <location>
        <begin position="469"/>
        <end position="489"/>
    </location>
</feature>
<dbReference type="EMBL" id="JBGUBD010000009">
    <property type="protein sequence ID" value="MFA9479445.1"/>
    <property type="molecule type" value="Genomic_DNA"/>
</dbReference>
<evidence type="ECO:0000313" key="10">
    <source>
        <dbReference type="EMBL" id="MFA9479445.1"/>
    </source>
</evidence>
<evidence type="ECO:0000256" key="9">
    <source>
        <dbReference type="SAM" id="Phobius"/>
    </source>
</evidence>
<comment type="similarity">
    <text evidence="8">Belongs to the binding-protein-dependent transport system permease family. LivHM subfamily.</text>
</comment>
<keyword evidence="2" id="KW-0813">Transport</keyword>
<reference evidence="10 11" key="1">
    <citation type="submission" date="2024-08" db="EMBL/GenBank/DDBJ databases">
        <title>Whole-genome sequencing of halo(alkali)philic microorganisms from hypersaline lakes.</title>
        <authorList>
            <person name="Sorokin D.Y."/>
            <person name="Merkel A.Y."/>
            <person name="Messina E."/>
            <person name="Yakimov M."/>
        </authorList>
    </citation>
    <scope>NUCLEOTIDE SEQUENCE [LARGE SCALE GENOMIC DNA]</scope>
    <source>
        <strain evidence="10 11">AB-hyl4</strain>
    </source>
</reference>
<evidence type="ECO:0000256" key="6">
    <source>
        <dbReference type="ARBA" id="ARBA00022989"/>
    </source>
</evidence>
<evidence type="ECO:0000256" key="2">
    <source>
        <dbReference type="ARBA" id="ARBA00022448"/>
    </source>
</evidence>
<evidence type="ECO:0000256" key="5">
    <source>
        <dbReference type="ARBA" id="ARBA00022970"/>
    </source>
</evidence>
<feature type="transmembrane region" description="Helical" evidence="9">
    <location>
        <begin position="540"/>
        <end position="556"/>
    </location>
</feature>
<dbReference type="CDD" id="cd06582">
    <property type="entry name" value="TM_PBP1_LivH_like"/>
    <property type="match status" value="1"/>
</dbReference>
<dbReference type="RefSeq" id="WP_425346371.1">
    <property type="nucleotide sequence ID" value="NZ_JBGUBD010000009.1"/>
</dbReference>
<name>A0ABV4U773_9BACT</name>
<keyword evidence="5" id="KW-0029">Amino-acid transport</keyword>
<evidence type="ECO:0000256" key="8">
    <source>
        <dbReference type="ARBA" id="ARBA00037998"/>
    </source>
</evidence>
<evidence type="ECO:0000256" key="3">
    <source>
        <dbReference type="ARBA" id="ARBA00022475"/>
    </source>
</evidence>